<reference evidence="1" key="1">
    <citation type="journal article" date="2017" name="Gigascience">
        <title>The genome draft of coconut (Cocos nucifera).</title>
        <authorList>
            <person name="Xiao Y."/>
            <person name="Xu P."/>
            <person name="Fan H."/>
            <person name="Baudouin L."/>
            <person name="Xia W."/>
            <person name="Bocs S."/>
            <person name="Xu J."/>
            <person name="Li Q."/>
            <person name="Guo A."/>
            <person name="Zhou L."/>
            <person name="Li J."/>
            <person name="Wu Y."/>
            <person name="Ma Z."/>
            <person name="Armero A."/>
            <person name="Issali A.E."/>
            <person name="Liu N."/>
            <person name="Peng M."/>
            <person name="Yang Y."/>
        </authorList>
    </citation>
    <scope>NUCLEOTIDE SEQUENCE</scope>
    <source>
        <tissue evidence="1">Spear leaf of Hainan Tall coconut</tissue>
    </source>
</reference>
<dbReference type="Proteomes" id="UP000797356">
    <property type="component" value="Chromosome 2"/>
</dbReference>
<dbReference type="AlphaFoldDB" id="A0A8K0I024"/>
<proteinExistence type="predicted"/>
<organism evidence="1 2">
    <name type="scientific">Cocos nucifera</name>
    <name type="common">Coconut palm</name>
    <dbReference type="NCBI Taxonomy" id="13894"/>
    <lineage>
        <taxon>Eukaryota</taxon>
        <taxon>Viridiplantae</taxon>
        <taxon>Streptophyta</taxon>
        <taxon>Embryophyta</taxon>
        <taxon>Tracheophyta</taxon>
        <taxon>Spermatophyta</taxon>
        <taxon>Magnoliopsida</taxon>
        <taxon>Liliopsida</taxon>
        <taxon>Arecaceae</taxon>
        <taxon>Arecoideae</taxon>
        <taxon>Cocoseae</taxon>
        <taxon>Attaleinae</taxon>
        <taxon>Cocos</taxon>
    </lineage>
</organism>
<protein>
    <submittedName>
        <fullName evidence="1">Uncharacterized protein</fullName>
    </submittedName>
</protein>
<reference evidence="1" key="2">
    <citation type="submission" date="2019-07" db="EMBL/GenBank/DDBJ databases">
        <authorList>
            <person name="Yang Y."/>
            <person name="Bocs S."/>
            <person name="Baudouin L."/>
        </authorList>
    </citation>
    <scope>NUCLEOTIDE SEQUENCE</scope>
    <source>
        <tissue evidence="1">Spear leaf of Hainan Tall coconut</tissue>
    </source>
</reference>
<dbReference type="EMBL" id="CM017873">
    <property type="protein sequence ID" value="KAG1331142.1"/>
    <property type="molecule type" value="Genomic_DNA"/>
</dbReference>
<gene>
    <name evidence="1" type="ORF">COCNU_02G011100</name>
</gene>
<sequence>MEGWEKKLEEQNSHLKAELESTCADLKLVNNDLDSIHSELGIICSELASVHADKESTEWIIEIQESQIQRKRHEASQLWKEQDNCLGELEEE</sequence>
<evidence type="ECO:0000313" key="2">
    <source>
        <dbReference type="Proteomes" id="UP000797356"/>
    </source>
</evidence>
<comment type="caution">
    <text evidence="1">The sequence shown here is derived from an EMBL/GenBank/DDBJ whole genome shotgun (WGS) entry which is preliminary data.</text>
</comment>
<keyword evidence="2" id="KW-1185">Reference proteome</keyword>
<name>A0A8K0I024_COCNU</name>
<evidence type="ECO:0000313" key="1">
    <source>
        <dbReference type="EMBL" id="KAG1331142.1"/>
    </source>
</evidence>
<accession>A0A8K0I024</accession>